<accession>A0A841PI92</accession>
<sequence length="925" mass="101955">MPQLRRGRIPAANRIFVDREAPQRIFEEAAFAIPADRSIIRVFYGVGGQGKTALCRELMRRTNAAVEPSFAFLRRAELDLHGRSKEDPDRLLVWIRNGFAGSGIGFPCFDLAFAIAWEATRGDEPLPVFTRQWLSRATAVGKFGVDETASAVKDLLSSDAVKDAAGELVGSIPGIGFALKRIGNWSIEKGKRFYLEKTQEALKELYDGGELKKPYELSRLLPWMLAQDLNAHLRENLVERFVLFVDEYERVFDEAGAGSKWEENPFDGHMRVLLAETNGLLTVFFSREQLPWNREPQWRGDLDGHQHLLGGLADKDADAFLRAIPIDDDATRQAIIAGARETTSPEAPIYPLMLDLQVEHWGSLRAAGIALEPERFALGAASFEDRRIEIVRRVLRDYGTPLGVTLERLSVAQRFDRKAFQYVVKTFGTALPLDQFDRLADLSFVTKAPDGFLSIHNLVAETIRETLAPEMRAASVEELFKHYAARAAIATARDITNETVAALVEAAYLRLALGIEGYIAWLYDASAEIFGSAWSRNIVGLWREATTLAEFRLGPDHPDTATSLNHLANLLHDIGDHAAARPLYERALEIREKALGPGHPDTATSLNNLANLLRNIGDHAAARPLYERALAIYEKALGPDQPLTATSLNNLANLLRDIGDHAAARPLFERALEIREKALGPGHPDTATSLNNLANLLENIGDHAAARPLYERALAIDEKTLGADHPLTAISLNNLAYLLHEIGDHAAARPLYEQALAIHEKTLGPEHPQTAASLNNLARLLHDLGDHAAARPLYERALEIDEKALGPDRPQAATTLNNLANLLEDIGDHAAARPLYERALAIYEKALGPDHSGTNRVRMNFAKHLLAANEQDKALSCAELALAAHEKSLGSHHAWTMASARTTADALEAVGQNERATALRLQYGL</sequence>
<dbReference type="PROSITE" id="PS50005">
    <property type="entry name" value="TPR"/>
    <property type="match status" value="3"/>
</dbReference>
<dbReference type="PANTHER" id="PTHR45641:SF19">
    <property type="entry name" value="NEPHROCYSTIN-3"/>
    <property type="match status" value="1"/>
</dbReference>
<reference evidence="4 5" key="1">
    <citation type="submission" date="2020-08" db="EMBL/GenBank/DDBJ databases">
        <title>Genomic Encyclopedia of Type Strains, Phase IV (KMG-IV): sequencing the most valuable type-strain genomes for metagenomic binning, comparative biology and taxonomic classification.</title>
        <authorList>
            <person name="Goeker M."/>
        </authorList>
    </citation>
    <scope>NUCLEOTIDE SEQUENCE [LARGE SCALE GENOMIC DNA]</scope>
    <source>
        <strain evidence="4 5">DSM 100039</strain>
    </source>
</reference>
<dbReference type="Pfam" id="PF13424">
    <property type="entry name" value="TPR_12"/>
    <property type="match status" value="4"/>
</dbReference>
<evidence type="ECO:0000256" key="1">
    <source>
        <dbReference type="ARBA" id="ARBA00022737"/>
    </source>
</evidence>
<evidence type="ECO:0000256" key="3">
    <source>
        <dbReference type="PROSITE-ProRule" id="PRU00339"/>
    </source>
</evidence>
<dbReference type="SUPFAM" id="SSF48452">
    <property type="entry name" value="TPR-like"/>
    <property type="match status" value="2"/>
</dbReference>
<dbReference type="PRINTS" id="PR00381">
    <property type="entry name" value="KINESINLIGHT"/>
</dbReference>
<feature type="repeat" description="TPR" evidence="3">
    <location>
        <begin position="645"/>
        <end position="678"/>
    </location>
</feature>
<protein>
    <submittedName>
        <fullName evidence="4">Tetratricopeptide (TPR) repeat protein</fullName>
    </submittedName>
</protein>
<dbReference type="InterPro" id="IPR019734">
    <property type="entry name" value="TPR_rpt"/>
</dbReference>
<evidence type="ECO:0000313" key="5">
    <source>
        <dbReference type="Proteomes" id="UP000556329"/>
    </source>
</evidence>
<dbReference type="Pfam" id="PF13374">
    <property type="entry name" value="TPR_10"/>
    <property type="match status" value="1"/>
</dbReference>
<evidence type="ECO:0000313" key="4">
    <source>
        <dbReference type="EMBL" id="MBB6413681.1"/>
    </source>
</evidence>
<dbReference type="Gene3D" id="1.25.40.10">
    <property type="entry name" value="Tetratricopeptide repeat domain"/>
    <property type="match status" value="3"/>
</dbReference>
<evidence type="ECO:0000256" key="2">
    <source>
        <dbReference type="ARBA" id="ARBA00022803"/>
    </source>
</evidence>
<dbReference type="PANTHER" id="PTHR45641">
    <property type="entry name" value="TETRATRICOPEPTIDE REPEAT PROTEIN (AFU_ORTHOLOGUE AFUA_6G03870)"/>
    <property type="match status" value="1"/>
</dbReference>
<organism evidence="4 5">
    <name type="scientific">Mesorhizobium sangaii</name>
    <dbReference type="NCBI Taxonomy" id="505389"/>
    <lineage>
        <taxon>Bacteria</taxon>
        <taxon>Pseudomonadati</taxon>
        <taxon>Pseudomonadota</taxon>
        <taxon>Alphaproteobacteria</taxon>
        <taxon>Hyphomicrobiales</taxon>
        <taxon>Phyllobacteriaceae</taxon>
        <taxon>Mesorhizobium</taxon>
    </lineage>
</organism>
<keyword evidence="2 3" id="KW-0802">TPR repeat</keyword>
<name>A0A841PI92_9HYPH</name>
<comment type="caution">
    <text evidence="4">The sequence shown here is derived from an EMBL/GenBank/DDBJ whole genome shotgun (WGS) entry which is preliminary data.</text>
</comment>
<dbReference type="SMART" id="SM00028">
    <property type="entry name" value="TPR"/>
    <property type="match status" value="8"/>
</dbReference>
<dbReference type="EMBL" id="JACHEF010000008">
    <property type="protein sequence ID" value="MBB6413681.1"/>
    <property type="molecule type" value="Genomic_DNA"/>
</dbReference>
<dbReference type="AlphaFoldDB" id="A0A841PI92"/>
<gene>
    <name evidence="4" type="ORF">HNQ71_006385</name>
</gene>
<keyword evidence="1" id="KW-0677">Repeat</keyword>
<dbReference type="RefSeq" id="WP_184877709.1">
    <property type="nucleotide sequence ID" value="NZ_JACHEF010000008.1"/>
</dbReference>
<feature type="repeat" description="TPR" evidence="3">
    <location>
        <begin position="687"/>
        <end position="720"/>
    </location>
</feature>
<feature type="repeat" description="TPR" evidence="3">
    <location>
        <begin position="771"/>
        <end position="804"/>
    </location>
</feature>
<proteinExistence type="predicted"/>
<keyword evidence="5" id="KW-1185">Reference proteome</keyword>
<dbReference type="InterPro" id="IPR011990">
    <property type="entry name" value="TPR-like_helical_dom_sf"/>
</dbReference>
<dbReference type="Proteomes" id="UP000556329">
    <property type="component" value="Unassembled WGS sequence"/>
</dbReference>